<name>A0A401QQ76_STRNR</name>
<dbReference type="AlphaFoldDB" id="A0A401QQ76"/>
<protein>
    <submittedName>
        <fullName evidence="2">Uncharacterized protein</fullName>
    </submittedName>
</protein>
<feature type="compositionally biased region" description="Basic residues" evidence="1">
    <location>
        <begin position="18"/>
        <end position="38"/>
    </location>
</feature>
<evidence type="ECO:0000313" key="2">
    <source>
        <dbReference type="EMBL" id="GCB87546.1"/>
    </source>
</evidence>
<comment type="caution">
    <text evidence="2">The sequence shown here is derived from an EMBL/GenBank/DDBJ whole genome shotgun (WGS) entry which is preliminary data.</text>
</comment>
<evidence type="ECO:0000313" key="3">
    <source>
        <dbReference type="Proteomes" id="UP000288351"/>
    </source>
</evidence>
<organism evidence="2 3">
    <name type="scientific">Streptomyces noursei</name>
    <name type="common">Streptomyces albulus</name>
    <dbReference type="NCBI Taxonomy" id="1971"/>
    <lineage>
        <taxon>Bacteria</taxon>
        <taxon>Bacillati</taxon>
        <taxon>Actinomycetota</taxon>
        <taxon>Actinomycetes</taxon>
        <taxon>Kitasatosporales</taxon>
        <taxon>Streptomycetaceae</taxon>
        <taxon>Streptomyces</taxon>
    </lineage>
</organism>
<dbReference type="Proteomes" id="UP000288351">
    <property type="component" value="Unassembled WGS sequence"/>
</dbReference>
<proteinExistence type="predicted"/>
<sequence>MSFHKIAPVKKRCEPTWARKKAHGRPAKKATPAHHPPRRPVGVERRG</sequence>
<dbReference type="EMBL" id="BHXC01000001">
    <property type="protein sequence ID" value="GCB87546.1"/>
    <property type="molecule type" value="Genomic_DNA"/>
</dbReference>
<gene>
    <name evidence="2" type="ORF">SALB_00197</name>
</gene>
<evidence type="ECO:0000256" key="1">
    <source>
        <dbReference type="SAM" id="MobiDB-lite"/>
    </source>
</evidence>
<dbReference type="RefSeq" id="WP_020930519.1">
    <property type="nucleotide sequence ID" value="NZ_BHXC01000001.1"/>
</dbReference>
<accession>A0A401QQ76</accession>
<reference evidence="2 3" key="1">
    <citation type="journal article" date="2019" name="Microbiol. Resour. Announc.">
        <title>Draft Genome Sequence of the Most Traditional epsilon-Poly-l-Lysine Producer, Streptomyces albulus NBRC14147.</title>
        <authorList>
            <person name="Yamanaka K."/>
            <person name="Hamano Y."/>
        </authorList>
    </citation>
    <scope>NUCLEOTIDE SEQUENCE [LARGE SCALE GENOMIC DNA]</scope>
    <source>
        <strain evidence="2 3">NBRC 14147</strain>
    </source>
</reference>
<feature type="region of interest" description="Disordered" evidence="1">
    <location>
        <begin position="1"/>
        <end position="47"/>
    </location>
</feature>